<dbReference type="Pfam" id="PF07714">
    <property type="entry name" value="PK_Tyr_Ser-Thr"/>
    <property type="match status" value="1"/>
</dbReference>
<dbReference type="Gene3D" id="1.10.510.10">
    <property type="entry name" value="Transferase(Phosphotransferase) domain 1"/>
    <property type="match status" value="1"/>
</dbReference>
<accession>A0A1D2NMD2</accession>
<keyword evidence="3" id="KW-0418">Kinase</keyword>
<evidence type="ECO:0000259" key="2">
    <source>
        <dbReference type="PROSITE" id="PS50011"/>
    </source>
</evidence>
<proteinExistence type="predicted"/>
<dbReference type="InterPro" id="IPR001245">
    <property type="entry name" value="Ser-Thr/Tyr_kinase_cat_dom"/>
</dbReference>
<dbReference type="AlphaFoldDB" id="A0A1D2NMD2"/>
<dbReference type="Proteomes" id="UP000094527">
    <property type="component" value="Unassembled WGS sequence"/>
</dbReference>
<dbReference type="SUPFAM" id="SSF56112">
    <property type="entry name" value="Protein kinase-like (PK-like)"/>
    <property type="match status" value="1"/>
</dbReference>
<feature type="non-terminal residue" evidence="3">
    <location>
        <position position="223"/>
    </location>
</feature>
<dbReference type="PANTHER" id="PTHR24417">
    <property type="entry name" value="SERINE/THREONINE-PROTEIN KINASE LMTK1"/>
    <property type="match status" value="1"/>
</dbReference>
<dbReference type="InterPro" id="IPR000719">
    <property type="entry name" value="Prot_kinase_dom"/>
</dbReference>
<name>A0A1D2NMD2_ORCCI</name>
<dbReference type="GO" id="GO:0005524">
    <property type="term" value="F:ATP binding"/>
    <property type="evidence" value="ECO:0007669"/>
    <property type="project" value="InterPro"/>
</dbReference>
<dbReference type="GO" id="GO:0004713">
    <property type="term" value="F:protein tyrosine kinase activity"/>
    <property type="evidence" value="ECO:0007669"/>
    <property type="project" value="InterPro"/>
</dbReference>
<dbReference type="PANTHER" id="PTHR24417:SF7">
    <property type="entry name" value="CHROMATIN MODIFICATION-RELATED PROTEIN EAF1"/>
    <property type="match status" value="1"/>
</dbReference>
<evidence type="ECO:0000256" key="1">
    <source>
        <dbReference type="SAM" id="MobiDB-lite"/>
    </source>
</evidence>
<sequence length="223" mass="25619">MLSDGWRDARMFMKVLTIVCDISFPKGLEWLHTAGFVHPDLAARNCQVSSENRVVIGDYGLGTQIYKDDYHWSSNIAIPLRWTAPETLHCTSSVIQILKVNESSNVWSWGVLAWEICEFGKLPYFELSDDEVISRVIIDKNYFLGMPTLQCMSAKEELYKIMSSCWQADLEHRPGLSTIISCLENLLKTFNVSATPPRDDFESKWEQLGSRTNSEEDKRRKKN</sequence>
<dbReference type="PRINTS" id="PR00109">
    <property type="entry name" value="TYRKINASE"/>
</dbReference>
<dbReference type="InterPro" id="IPR020635">
    <property type="entry name" value="Tyr_kinase_cat_dom"/>
</dbReference>
<keyword evidence="4" id="KW-1185">Reference proteome</keyword>
<dbReference type="InterPro" id="IPR011009">
    <property type="entry name" value="Kinase-like_dom_sf"/>
</dbReference>
<dbReference type="PROSITE" id="PS50011">
    <property type="entry name" value="PROTEIN_KINASE_DOM"/>
    <property type="match status" value="1"/>
</dbReference>
<feature type="region of interest" description="Disordered" evidence="1">
    <location>
        <begin position="197"/>
        <end position="223"/>
    </location>
</feature>
<reference evidence="3 4" key="1">
    <citation type="journal article" date="2016" name="Genome Biol. Evol.">
        <title>Gene Family Evolution Reflects Adaptation to Soil Environmental Stressors in the Genome of the Collembolan Orchesella cincta.</title>
        <authorList>
            <person name="Faddeeva-Vakhrusheva A."/>
            <person name="Derks M.F."/>
            <person name="Anvar S.Y."/>
            <person name="Agamennone V."/>
            <person name="Suring W."/>
            <person name="Smit S."/>
            <person name="van Straalen N.M."/>
            <person name="Roelofs D."/>
        </authorList>
    </citation>
    <scope>NUCLEOTIDE SEQUENCE [LARGE SCALE GENOMIC DNA]</scope>
    <source>
        <tissue evidence="3">Mixed pool</tissue>
    </source>
</reference>
<feature type="compositionally biased region" description="Basic and acidic residues" evidence="1">
    <location>
        <begin position="213"/>
        <end position="223"/>
    </location>
</feature>
<dbReference type="OrthoDB" id="5973359at2759"/>
<evidence type="ECO:0000313" key="3">
    <source>
        <dbReference type="EMBL" id="ODN06096.1"/>
    </source>
</evidence>
<dbReference type="STRING" id="48709.A0A1D2NMD2"/>
<evidence type="ECO:0000313" key="4">
    <source>
        <dbReference type="Proteomes" id="UP000094527"/>
    </source>
</evidence>
<gene>
    <name evidence="3" type="ORF">Ocin01_00576</name>
</gene>
<comment type="caution">
    <text evidence="3">The sequence shown here is derived from an EMBL/GenBank/DDBJ whole genome shotgun (WGS) entry which is preliminary data.</text>
</comment>
<protein>
    <submittedName>
        <fullName evidence="3">Serine/threonine-protein kinase LMTK3</fullName>
    </submittedName>
</protein>
<dbReference type="EMBL" id="LJIJ01000010">
    <property type="protein sequence ID" value="ODN06096.1"/>
    <property type="molecule type" value="Genomic_DNA"/>
</dbReference>
<keyword evidence="3" id="KW-0808">Transferase</keyword>
<dbReference type="OMA" id="CMSAKEE"/>
<feature type="domain" description="Protein kinase" evidence="2">
    <location>
        <begin position="1"/>
        <end position="187"/>
    </location>
</feature>
<organism evidence="3 4">
    <name type="scientific">Orchesella cincta</name>
    <name type="common">Springtail</name>
    <name type="synonym">Podura cincta</name>
    <dbReference type="NCBI Taxonomy" id="48709"/>
    <lineage>
        <taxon>Eukaryota</taxon>
        <taxon>Metazoa</taxon>
        <taxon>Ecdysozoa</taxon>
        <taxon>Arthropoda</taxon>
        <taxon>Hexapoda</taxon>
        <taxon>Collembola</taxon>
        <taxon>Entomobryomorpha</taxon>
        <taxon>Entomobryoidea</taxon>
        <taxon>Orchesellidae</taxon>
        <taxon>Orchesellinae</taxon>
        <taxon>Orchesella</taxon>
    </lineage>
</organism>
<dbReference type="SMART" id="SM00219">
    <property type="entry name" value="TyrKc"/>
    <property type="match status" value="1"/>
</dbReference>